<keyword evidence="2 5" id="KW-0812">Transmembrane</keyword>
<accession>A0A1G6SWZ3</accession>
<comment type="subcellular location">
    <subcellularLocation>
        <location evidence="1">Membrane</location>
        <topology evidence="1">Multi-pass membrane protein</topology>
    </subcellularLocation>
</comment>
<feature type="transmembrane region" description="Helical" evidence="5">
    <location>
        <begin position="131"/>
        <end position="160"/>
    </location>
</feature>
<dbReference type="AlphaFoldDB" id="A0A1G6SWZ3"/>
<dbReference type="PANTHER" id="PTHR12714">
    <property type="entry name" value="PROTEIN-S ISOPRENYLCYSTEINE O-METHYLTRANSFERASE"/>
    <property type="match status" value="1"/>
</dbReference>
<feature type="transmembrane region" description="Helical" evidence="5">
    <location>
        <begin position="42"/>
        <end position="61"/>
    </location>
</feature>
<dbReference type="Gene3D" id="1.20.120.1630">
    <property type="match status" value="1"/>
</dbReference>
<dbReference type="GO" id="GO:0016020">
    <property type="term" value="C:membrane"/>
    <property type="evidence" value="ECO:0007669"/>
    <property type="project" value="UniProtKB-SubCell"/>
</dbReference>
<feature type="transmembrane region" description="Helical" evidence="5">
    <location>
        <begin position="6"/>
        <end position="22"/>
    </location>
</feature>
<evidence type="ECO:0000256" key="2">
    <source>
        <dbReference type="ARBA" id="ARBA00022692"/>
    </source>
</evidence>
<keyword evidence="7" id="KW-0489">Methyltransferase</keyword>
<keyword evidence="4 5" id="KW-0472">Membrane</keyword>
<keyword evidence="8" id="KW-1185">Reference proteome</keyword>
<dbReference type="OrthoDB" id="9809773at2"/>
<reference evidence="8" key="1">
    <citation type="submission" date="2016-10" db="EMBL/GenBank/DDBJ databases">
        <authorList>
            <person name="Varghese N."/>
            <person name="Submissions S."/>
        </authorList>
    </citation>
    <scope>NUCLEOTIDE SEQUENCE [LARGE SCALE GENOMIC DNA]</scope>
    <source>
        <strain evidence="8">DSM 23095</strain>
    </source>
</reference>
<protein>
    <submittedName>
        <fullName evidence="7">Protein-S-isoprenylcysteine O-methyltransferase Ste14</fullName>
    </submittedName>
</protein>
<proteinExistence type="predicted"/>
<name>A0A1G6SWZ3_9BACT</name>
<evidence type="ECO:0000259" key="6">
    <source>
        <dbReference type="Pfam" id="PF07298"/>
    </source>
</evidence>
<evidence type="ECO:0000256" key="5">
    <source>
        <dbReference type="SAM" id="Phobius"/>
    </source>
</evidence>
<evidence type="ECO:0000313" key="7">
    <source>
        <dbReference type="EMBL" id="SDD21338.1"/>
    </source>
</evidence>
<dbReference type="RefSeq" id="WP_087939607.1">
    <property type="nucleotide sequence ID" value="NZ_FNAC01000019.1"/>
</dbReference>
<dbReference type="STRING" id="686796.SAMN04488104_101935"/>
<feature type="domain" description="NnrU" evidence="6">
    <location>
        <begin position="6"/>
        <end position="168"/>
    </location>
</feature>
<dbReference type="Pfam" id="PF07298">
    <property type="entry name" value="NnrU"/>
    <property type="match status" value="1"/>
</dbReference>
<keyword evidence="7" id="KW-0808">Transferase</keyword>
<dbReference type="Proteomes" id="UP000199060">
    <property type="component" value="Unassembled WGS sequence"/>
</dbReference>
<dbReference type="EMBL" id="FNAC01000019">
    <property type="protein sequence ID" value="SDD21338.1"/>
    <property type="molecule type" value="Genomic_DNA"/>
</dbReference>
<gene>
    <name evidence="7" type="ORF">SAMN04488104_101935</name>
</gene>
<dbReference type="PANTHER" id="PTHR12714:SF9">
    <property type="entry name" value="PROTEIN-S-ISOPRENYLCYSTEINE O-METHYLTRANSFERASE"/>
    <property type="match status" value="1"/>
</dbReference>
<sequence>MEYILLAASWIIFYTVHSLLAASKLKRILKEKLGSAYKWYRLFYSLLSILLFLGIIFQAILISPSKIWNESPWIVYLGYMLATFGTILAVKSSKGWSIRTFIGISPLNEEKENLLVTGWYSRMRHPLYASLVLLFVGYLLVAGTLTSLVHLLCLAVYLPFGIYFEEKNLMQKFGEDYLKYQKQVPAIFPKIRHFLP</sequence>
<evidence type="ECO:0000256" key="3">
    <source>
        <dbReference type="ARBA" id="ARBA00022989"/>
    </source>
</evidence>
<dbReference type="InterPro" id="IPR009915">
    <property type="entry name" value="NnrU_dom"/>
</dbReference>
<feature type="transmembrane region" description="Helical" evidence="5">
    <location>
        <begin position="73"/>
        <end position="90"/>
    </location>
</feature>
<dbReference type="GO" id="GO:0032259">
    <property type="term" value="P:methylation"/>
    <property type="evidence" value="ECO:0007669"/>
    <property type="project" value="UniProtKB-KW"/>
</dbReference>
<evidence type="ECO:0000313" key="8">
    <source>
        <dbReference type="Proteomes" id="UP000199060"/>
    </source>
</evidence>
<keyword evidence="3 5" id="KW-1133">Transmembrane helix</keyword>
<dbReference type="GO" id="GO:0008168">
    <property type="term" value="F:methyltransferase activity"/>
    <property type="evidence" value="ECO:0007669"/>
    <property type="project" value="UniProtKB-KW"/>
</dbReference>
<evidence type="ECO:0000256" key="1">
    <source>
        <dbReference type="ARBA" id="ARBA00004141"/>
    </source>
</evidence>
<evidence type="ECO:0000256" key="4">
    <source>
        <dbReference type="ARBA" id="ARBA00023136"/>
    </source>
</evidence>
<organism evidence="7 8">
    <name type="scientific">Algoriphagus faecimaris</name>
    <dbReference type="NCBI Taxonomy" id="686796"/>
    <lineage>
        <taxon>Bacteria</taxon>
        <taxon>Pseudomonadati</taxon>
        <taxon>Bacteroidota</taxon>
        <taxon>Cytophagia</taxon>
        <taxon>Cytophagales</taxon>
        <taxon>Cyclobacteriaceae</taxon>
        <taxon>Algoriphagus</taxon>
    </lineage>
</organism>